<dbReference type="InterPro" id="IPR014982">
    <property type="entry name" value="GSCFA"/>
</dbReference>
<proteinExistence type="predicted"/>
<reference evidence="2" key="1">
    <citation type="submission" date="2021-01" db="EMBL/GenBank/DDBJ databases">
        <title>Microvirga sp.</title>
        <authorList>
            <person name="Kim M.K."/>
        </authorList>
    </citation>
    <scope>NUCLEOTIDE SEQUENCE</scope>
    <source>
        <strain evidence="2">5420S-16</strain>
    </source>
</reference>
<evidence type="ECO:0000313" key="3">
    <source>
        <dbReference type="Proteomes" id="UP000605848"/>
    </source>
</evidence>
<protein>
    <submittedName>
        <fullName evidence="2">GSCFA domain-containing protein</fullName>
    </submittedName>
</protein>
<feature type="domain" description="GSCFA" evidence="1">
    <location>
        <begin position="59"/>
        <end position="321"/>
    </location>
</feature>
<dbReference type="Proteomes" id="UP000605848">
    <property type="component" value="Unassembled WGS sequence"/>
</dbReference>
<gene>
    <name evidence="2" type="ORF">JKG68_20375</name>
</gene>
<organism evidence="2 3">
    <name type="scientific">Microvirga aerilata</name>
    <dbReference type="NCBI Taxonomy" id="670292"/>
    <lineage>
        <taxon>Bacteria</taxon>
        <taxon>Pseudomonadati</taxon>
        <taxon>Pseudomonadota</taxon>
        <taxon>Alphaproteobacteria</taxon>
        <taxon>Hyphomicrobiales</taxon>
        <taxon>Methylobacteriaceae</taxon>
        <taxon>Microvirga</taxon>
    </lineage>
</organism>
<evidence type="ECO:0000259" key="1">
    <source>
        <dbReference type="Pfam" id="PF08885"/>
    </source>
</evidence>
<dbReference type="EMBL" id="JAEQMY010000038">
    <property type="protein sequence ID" value="MBL0406319.1"/>
    <property type="molecule type" value="Genomic_DNA"/>
</dbReference>
<comment type="caution">
    <text evidence="2">The sequence shown here is derived from an EMBL/GenBank/DDBJ whole genome shotgun (WGS) entry which is preliminary data.</text>
</comment>
<accession>A0A937CZ73</accession>
<dbReference type="RefSeq" id="WP_202063187.1">
    <property type="nucleotide sequence ID" value="NZ_JAEQMY010000038.1"/>
</dbReference>
<evidence type="ECO:0000313" key="2">
    <source>
        <dbReference type="EMBL" id="MBL0406319.1"/>
    </source>
</evidence>
<name>A0A937CZ73_9HYPH</name>
<dbReference type="Pfam" id="PF08885">
    <property type="entry name" value="GSCFA"/>
    <property type="match status" value="1"/>
</dbReference>
<keyword evidence="3" id="KW-1185">Reference proteome</keyword>
<sequence length="327" mass="36284">MIGSPIIPDAIFEQARSNKARVFSAHAGDGSSGAERKKGDILATLQHTPKFKLDATAPFFAIGSCFARNIELSLAQQGLHCVTSQCVFPDDYYELRGFGARNGALNAYTPGSIMDLIRFAKRSEAETVALQDVGDGQWADMLMSGLRLLNDDEAASARKQLLQTYRNLPDARTVIITLGYTESWREKATGMFINRPPAGNMRLNRRAGHYEFLNMSAEQILGAVHTSVQEIYQQTEGRAKLILTVSPVPLASTFTGQDVITANDFSKGVLLAAAREVSSAYDFVDYFPSYQYVIHSHPEAAWDNDGVHVKYSLVNRIMQRFCEMYFD</sequence>
<dbReference type="AlphaFoldDB" id="A0A937CZ73"/>